<dbReference type="EMBL" id="KN817596">
    <property type="protein sequence ID" value="KJA17927.1"/>
    <property type="molecule type" value="Genomic_DNA"/>
</dbReference>
<evidence type="ECO:0000313" key="3">
    <source>
        <dbReference type="EMBL" id="KJA17927.1"/>
    </source>
</evidence>
<gene>
    <name evidence="3" type="ORF">HYPSUDRAFT_145755</name>
</gene>
<feature type="transmembrane region" description="Helical" evidence="2">
    <location>
        <begin position="120"/>
        <end position="143"/>
    </location>
</feature>
<evidence type="ECO:0008006" key="5">
    <source>
        <dbReference type="Google" id="ProtNLM"/>
    </source>
</evidence>
<dbReference type="AlphaFoldDB" id="A0A0D2KTH3"/>
<feature type="compositionally biased region" description="Low complexity" evidence="1">
    <location>
        <begin position="67"/>
        <end position="87"/>
    </location>
</feature>
<dbReference type="OMA" id="NGALHCA"/>
<feature type="compositionally biased region" description="Basic and acidic residues" evidence="1">
    <location>
        <begin position="178"/>
        <end position="188"/>
    </location>
</feature>
<evidence type="ECO:0000256" key="2">
    <source>
        <dbReference type="SAM" id="Phobius"/>
    </source>
</evidence>
<accession>A0A0D2KTH3</accession>
<name>A0A0D2KTH3_HYPSF</name>
<keyword evidence="2" id="KW-0812">Transmembrane</keyword>
<dbReference type="Proteomes" id="UP000054270">
    <property type="component" value="Unassembled WGS sequence"/>
</dbReference>
<sequence length="246" mass="26527">MATSPQGAGSSTSDPTSNEKLTKVPLWMPISAFVGTSLALAIPLLMLRKRGGAARVALKGSVAPPTRSAQASARLPQAAATSTASSAEPVVTSLREEIETPSASEMMSALARMNASSALMAAKAFGIATALVLAGAGGLAWTVRTTMDVHDVREFGSKMRFFLWKSMPSLTARIHRAPETEEERRQLDHVAPAGHEEEWDWEKAQRRLEAAYNVGGFSLWAQMAMREVEAEARVERAKREKEFGDS</sequence>
<proteinExistence type="predicted"/>
<organism evidence="3 4">
    <name type="scientific">Hypholoma sublateritium (strain FD-334 SS-4)</name>
    <dbReference type="NCBI Taxonomy" id="945553"/>
    <lineage>
        <taxon>Eukaryota</taxon>
        <taxon>Fungi</taxon>
        <taxon>Dikarya</taxon>
        <taxon>Basidiomycota</taxon>
        <taxon>Agaricomycotina</taxon>
        <taxon>Agaricomycetes</taxon>
        <taxon>Agaricomycetidae</taxon>
        <taxon>Agaricales</taxon>
        <taxon>Agaricineae</taxon>
        <taxon>Strophariaceae</taxon>
        <taxon>Hypholoma</taxon>
    </lineage>
</organism>
<keyword evidence="4" id="KW-1185">Reference proteome</keyword>
<dbReference type="OrthoDB" id="5346979at2759"/>
<keyword evidence="2" id="KW-1133">Transmembrane helix</keyword>
<keyword evidence="2" id="KW-0472">Membrane</keyword>
<feature type="region of interest" description="Disordered" evidence="1">
    <location>
        <begin position="65"/>
        <end position="91"/>
    </location>
</feature>
<reference evidence="4" key="1">
    <citation type="submission" date="2014-04" db="EMBL/GenBank/DDBJ databases">
        <title>Evolutionary Origins and Diversification of the Mycorrhizal Mutualists.</title>
        <authorList>
            <consortium name="DOE Joint Genome Institute"/>
            <consortium name="Mycorrhizal Genomics Consortium"/>
            <person name="Kohler A."/>
            <person name="Kuo A."/>
            <person name="Nagy L.G."/>
            <person name="Floudas D."/>
            <person name="Copeland A."/>
            <person name="Barry K.W."/>
            <person name="Cichocki N."/>
            <person name="Veneault-Fourrey C."/>
            <person name="LaButti K."/>
            <person name="Lindquist E.A."/>
            <person name="Lipzen A."/>
            <person name="Lundell T."/>
            <person name="Morin E."/>
            <person name="Murat C."/>
            <person name="Riley R."/>
            <person name="Ohm R."/>
            <person name="Sun H."/>
            <person name="Tunlid A."/>
            <person name="Henrissat B."/>
            <person name="Grigoriev I.V."/>
            <person name="Hibbett D.S."/>
            <person name="Martin F."/>
        </authorList>
    </citation>
    <scope>NUCLEOTIDE SEQUENCE [LARGE SCALE GENOMIC DNA]</scope>
    <source>
        <strain evidence="4">FD-334 SS-4</strain>
    </source>
</reference>
<evidence type="ECO:0000313" key="4">
    <source>
        <dbReference type="Proteomes" id="UP000054270"/>
    </source>
</evidence>
<protein>
    <recommendedName>
        <fullName evidence="5">Transmembrane protein</fullName>
    </recommendedName>
</protein>
<feature type="transmembrane region" description="Helical" evidence="2">
    <location>
        <begin position="26"/>
        <end position="47"/>
    </location>
</feature>
<feature type="region of interest" description="Disordered" evidence="1">
    <location>
        <begin position="178"/>
        <end position="198"/>
    </location>
</feature>
<evidence type="ECO:0000256" key="1">
    <source>
        <dbReference type="SAM" id="MobiDB-lite"/>
    </source>
</evidence>